<dbReference type="Proteomes" id="UP001470230">
    <property type="component" value="Unassembled WGS sequence"/>
</dbReference>
<keyword evidence="3" id="KW-1185">Reference proteome</keyword>
<dbReference type="PANTHER" id="PTHR24159:SF5">
    <property type="entry name" value="ANK_REP_REGION DOMAIN-CONTAINING PROTEIN"/>
    <property type="match status" value="1"/>
</dbReference>
<name>A0ABR2KW61_9EUKA</name>
<dbReference type="EMBL" id="JAPFFF010000003">
    <property type="protein sequence ID" value="KAK8894200.1"/>
    <property type="molecule type" value="Genomic_DNA"/>
</dbReference>
<evidence type="ECO:0000313" key="3">
    <source>
        <dbReference type="Proteomes" id="UP001470230"/>
    </source>
</evidence>
<evidence type="ECO:0008006" key="4">
    <source>
        <dbReference type="Google" id="ProtNLM"/>
    </source>
</evidence>
<accession>A0ABR2KW61</accession>
<sequence length="391" mass="47403">MIQEQAEAEIEKYLEKMKDIQKAILNFIEKENTIKDDYKIIIKYLDDNEIQEDYHDFNAILRMIIHISNHHHRTPNFFNKIEHILSSLKGGIEKFYTKNQIFDIFQSNKRLLLYLFEEKILIPDESLASIITTDKYVYSYYPEYFYPEFKAFFNDEKCQEIESKTHKFWKNAEFAEKNPKLFDQKRKNAENSENICQLIRDDMIDQFILYVNRQKKSFSDTIETSIFETNSFLMNKKPTFIEYSALFGSVLIFKFLILNEIQMTPNLWLFAIHGENTELIEQLEQSRILPKDKSYKECLLESIKCHHIKLSNYIEKKLFKNEKDVKIYEQSFKFYNYEYFPDDLNNQLYIFFDMCKFNYYKIVKCLLAITKLDLNMKRIQNKKFFLLCFKK</sequence>
<comment type="caution">
    <text evidence="2">The sequence shown here is derived from an EMBL/GenBank/DDBJ whole genome shotgun (WGS) entry which is preliminary data.</text>
</comment>
<protein>
    <recommendedName>
        <fullName evidence="4">DUF3447 domain-containing protein</fullName>
    </recommendedName>
</protein>
<gene>
    <name evidence="2" type="ORF">M9Y10_022633</name>
</gene>
<proteinExistence type="predicted"/>
<evidence type="ECO:0000256" key="1">
    <source>
        <dbReference type="SAM" id="Coils"/>
    </source>
</evidence>
<keyword evidence="1" id="KW-0175">Coiled coil</keyword>
<feature type="coiled-coil region" evidence="1">
    <location>
        <begin position="3"/>
        <end position="30"/>
    </location>
</feature>
<dbReference type="PANTHER" id="PTHR24159">
    <property type="match status" value="1"/>
</dbReference>
<evidence type="ECO:0000313" key="2">
    <source>
        <dbReference type="EMBL" id="KAK8894200.1"/>
    </source>
</evidence>
<reference evidence="2 3" key="1">
    <citation type="submission" date="2024-04" db="EMBL/GenBank/DDBJ databases">
        <title>Tritrichomonas musculus Genome.</title>
        <authorList>
            <person name="Alves-Ferreira E."/>
            <person name="Grigg M."/>
            <person name="Lorenzi H."/>
            <person name="Galac M."/>
        </authorList>
    </citation>
    <scope>NUCLEOTIDE SEQUENCE [LARGE SCALE GENOMIC DNA]</scope>
    <source>
        <strain evidence="2 3">EAF2021</strain>
    </source>
</reference>
<organism evidence="2 3">
    <name type="scientific">Tritrichomonas musculus</name>
    <dbReference type="NCBI Taxonomy" id="1915356"/>
    <lineage>
        <taxon>Eukaryota</taxon>
        <taxon>Metamonada</taxon>
        <taxon>Parabasalia</taxon>
        <taxon>Tritrichomonadida</taxon>
        <taxon>Tritrichomonadidae</taxon>
        <taxon>Tritrichomonas</taxon>
    </lineage>
</organism>